<evidence type="ECO:0000256" key="1">
    <source>
        <dbReference type="ARBA" id="ARBA00004651"/>
    </source>
</evidence>
<organism evidence="10 11">
    <name type="scientific">Amycolatopsis pithecellobii</name>
    <dbReference type="NCBI Taxonomy" id="664692"/>
    <lineage>
        <taxon>Bacteria</taxon>
        <taxon>Bacillati</taxon>
        <taxon>Actinomycetota</taxon>
        <taxon>Actinomycetes</taxon>
        <taxon>Pseudonocardiales</taxon>
        <taxon>Pseudonocardiaceae</taxon>
        <taxon>Amycolatopsis</taxon>
    </lineage>
</organism>
<dbReference type="PANTHER" id="PTHR12677">
    <property type="entry name" value="GOLGI APPARATUS MEMBRANE PROTEIN TVP38-RELATED"/>
    <property type="match status" value="1"/>
</dbReference>
<dbReference type="Pfam" id="PF09335">
    <property type="entry name" value="VTT_dom"/>
    <property type="match status" value="1"/>
</dbReference>
<feature type="transmembrane region" description="Helical" evidence="7">
    <location>
        <begin position="41"/>
        <end position="60"/>
    </location>
</feature>
<reference evidence="10 11" key="1">
    <citation type="submission" date="2019-11" db="EMBL/GenBank/DDBJ databases">
        <title>Draft genome of Amycolatopsis RM579.</title>
        <authorList>
            <person name="Duangmal K."/>
            <person name="Mingma R."/>
        </authorList>
    </citation>
    <scope>NUCLEOTIDE SEQUENCE [LARGE SCALE GENOMIC DNA]</scope>
    <source>
        <strain evidence="10 11">RM579</strain>
    </source>
</reference>
<keyword evidence="6 7" id="KW-0472">Membrane</keyword>
<feature type="transmembrane region" description="Helical" evidence="7">
    <location>
        <begin position="219"/>
        <end position="239"/>
    </location>
</feature>
<evidence type="ECO:0000259" key="9">
    <source>
        <dbReference type="Pfam" id="PF09335"/>
    </source>
</evidence>
<evidence type="ECO:0000256" key="3">
    <source>
        <dbReference type="ARBA" id="ARBA00022475"/>
    </source>
</evidence>
<feature type="transmembrane region" description="Helical" evidence="7">
    <location>
        <begin position="72"/>
        <end position="91"/>
    </location>
</feature>
<dbReference type="Proteomes" id="UP000440096">
    <property type="component" value="Unassembled WGS sequence"/>
</dbReference>
<feature type="transmembrane region" description="Helical" evidence="7">
    <location>
        <begin position="154"/>
        <end position="176"/>
    </location>
</feature>
<feature type="domain" description="VTT" evidence="9">
    <location>
        <begin position="93"/>
        <end position="210"/>
    </location>
</feature>
<feature type="transmembrane region" description="Helical" evidence="7">
    <location>
        <begin position="103"/>
        <end position="134"/>
    </location>
</feature>
<evidence type="ECO:0000313" key="11">
    <source>
        <dbReference type="Proteomes" id="UP000440096"/>
    </source>
</evidence>
<evidence type="ECO:0000256" key="7">
    <source>
        <dbReference type="RuleBase" id="RU366058"/>
    </source>
</evidence>
<dbReference type="PANTHER" id="PTHR12677:SF59">
    <property type="entry name" value="GOLGI APPARATUS MEMBRANE PROTEIN TVP38-RELATED"/>
    <property type="match status" value="1"/>
</dbReference>
<dbReference type="EMBL" id="WMBA01000008">
    <property type="protein sequence ID" value="MTD53947.1"/>
    <property type="molecule type" value="Genomic_DNA"/>
</dbReference>
<dbReference type="RefSeq" id="WP_154756224.1">
    <property type="nucleotide sequence ID" value="NZ_WMBA01000008.1"/>
</dbReference>
<keyword evidence="3 7" id="KW-1003">Cell membrane</keyword>
<dbReference type="InterPro" id="IPR032816">
    <property type="entry name" value="VTT_dom"/>
</dbReference>
<gene>
    <name evidence="10" type="ORF">GKO32_08140</name>
</gene>
<proteinExistence type="inferred from homology"/>
<keyword evidence="11" id="KW-1185">Reference proteome</keyword>
<evidence type="ECO:0000256" key="8">
    <source>
        <dbReference type="SAM" id="MobiDB-lite"/>
    </source>
</evidence>
<keyword evidence="5 7" id="KW-1133">Transmembrane helix</keyword>
<dbReference type="OrthoDB" id="5242213at2"/>
<protein>
    <recommendedName>
        <fullName evidence="7">TVP38/TMEM64 family membrane protein</fullName>
    </recommendedName>
</protein>
<evidence type="ECO:0000313" key="10">
    <source>
        <dbReference type="EMBL" id="MTD53947.1"/>
    </source>
</evidence>
<comment type="subcellular location">
    <subcellularLocation>
        <location evidence="1 7">Cell membrane</location>
        <topology evidence="1 7">Multi-pass membrane protein</topology>
    </subcellularLocation>
</comment>
<accession>A0A6N7YLY7</accession>
<evidence type="ECO:0000256" key="6">
    <source>
        <dbReference type="ARBA" id="ARBA00023136"/>
    </source>
</evidence>
<dbReference type="AlphaFoldDB" id="A0A6N7YLY7"/>
<dbReference type="InterPro" id="IPR015414">
    <property type="entry name" value="TMEM64"/>
</dbReference>
<keyword evidence="4 7" id="KW-0812">Transmembrane</keyword>
<feature type="region of interest" description="Disordered" evidence="8">
    <location>
        <begin position="242"/>
        <end position="276"/>
    </location>
</feature>
<evidence type="ECO:0000256" key="5">
    <source>
        <dbReference type="ARBA" id="ARBA00022989"/>
    </source>
</evidence>
<comment type="caution">
    <text evidence="10">The sequence shown here is derived from an EMBL/GenBank/DDBJ whole genome shotgun (WGS) entry which is preliminary data.</text>
</comment>
<comment type="similarity">
    <text evidence="2 7">Belongs to the TVP38/TMEM64 family.</text>
</comment>
<evidence type="ECO:0000256" key="4">
    <source>
        <dbReference type="ARBA" id="ARBA00022692"/>
    </source>
</evidence>
<feature type="transmembrane region" description="Helical" evidence="7">
    <location>
        <begin position="188"/>
        <end position="207"/>
    </location>
</feature>
<sequence>MPRQITNPTESRPAPITRKPAYAKRIIVTGGRIARDRRSKLVIALAVLAVLVTAAFVVPLPTPAQLRDWANGAGPATALLFLAAYALLTVVPIPRTVFNLAAGLLLGTVAGIAVSITATAISGMLGFGLARLLGRDLVSRHLQRKSVRAVDERLADGGILAITSLRLIPVVPFAPFGYCCGILSVRPVPYLIGTVLGSLPGTIAVVVLGDALTGGTPPALLGCYLAFALAGALGLIKVARGASSGGGTRQPATLDAVREEGVRARSGQEMQVVSEE</sequence>
<dbReference type="GO" id="GO:0005886">
    <property type="term" value="C:plasma membrane"/>
    <property type="evidence" value="ECO:0007669"/>
    <property type="project" value="UniProtKB-SubCell"/>
</dbReference>
<evidence type="ECO:0000256" key="2">
    <source>
        <dbReference type="ARBA" id="ARBA00008640"/>
    </source>
</evidence>
<name>A0A6N7YLY7_9PSEU</name>